<keyword evidence="3" id="KW-0521">NADP</keyword>
<organism evidence="12 13">
    <name type="scientific">Aspergillus nanangensis</name>
    <dbReference type="NCBI Taxonomy" id="2582783"/>
    <lineage>
        <taxon>Eukaryota</taxon>
        <taxon>Fungi</taxon>
        <taxon>Dikarya</taxon>
        <taxon>Ascomycota</taxon>
        <taxon>Pezizomycotina</taxon>
        <taxon>Eurotiomycetes</taxon>
        <taxon>Eurotiomycetidae</taxon>
        <taxon>Eurotiales</taxon>
        <taxon>Aspergillaceae</taxon>
        <taxon>Aspergillus</taxon>
        <taxon>Aspergillus subgen. Circumdati</taxon>
    </lineage>
</organism>
<comment type="similarity">
    <text evidence="1">Belongs to the aldo/keto reductase family.</text>
</comment>
<dbReference type="PANTHER" id="PTHR43827">
    <property type="entry name" value="2,5-DIKETO-D-GLUCONIC ACID REDUCTASE"/>
    <property type="match status" value="1"/>
</dbReference>
<dbReference type="PROSITE" id="PS00062">
    <property type="entry name" value="ALDOKETO_REDUCTASE_2"/>
    <property type="match status" value="1"/>
</dbReference>
<dbReference type="EC" id="1.1.1.307" evidence="2"/>
<dbReference type="EMBL" id="VCAU01000095">
    <property type="protein sequence ID" value="KAF9885444.1"/>
    <property type="molecule type" value="Genomic_DNA"/>
</dbReference>
<evidence type="ECO:0000313" key="13">
    <source>
        <dbReference type="Proteomes" id="UP001194746"/>
    </source>
</evidence>
<dbReference type="CDD" id="cd19120">
    <property type="entry name" value="AKR_AKR3C2-3"/>
    <property type="match status" value="1"/>
</dbReference>
<dbReference type="Proteomes" id="UP001194746">
    <property type="component" value="Unassembled WGS sequence"/>
</dbReference>
<evidence type="ECO:0000259" key="11">
    <source>
        <dbReference type="Pfam" id="PF00248"/>
    </source>
</evidence>
<comment type="function">
    <text evidence="5">Catalyzes the initial reaction in the xylose utilization pathway by reducing D-xylose into xylitol. Xylose is a major component of hemicelluloses such as xylan. Most fungi utilize D-xylose via three enzymatic reactions, xylose reductase (XR), xylitol dehydrogenase (XDH), and xylulokinase, to form xylulose 5-phosphate, which enters pentose phosphate pathway.</text>
</comment>
<reference evidence="12" key="2">
    <citation type="submission" date="2020-02" db="EMBL/GenBank/DDBJ databases">
        <authorList>
            <person name="Gilchrist C.L.M."/>
            <person name="Chooi Y.-H."/>
        </authorList>
    </citation>
    <scope>NUCLEOTIDE SEQUENCE</scope>
    <source>
        <strain evidence="12">MST-FP2251</strain>
    </source>
</reference>
<protein>
    <recommendedName>
        <fullName evidence="2">D-xylose reductase [NAD(P)H]</fullName>
        <ecNumber evidence="2">1.1.1.307</ecNumber>
    </recommendedName>
</protein>
<reference evidence="12" key="1">
    <citation type="journal article" date="2019" name="Beilstein J. Org. Chem.">
        <title>Nanangenines: drimane sesquiterpenoids as the dominant metabolite cohort of a novel Australian fungus, Aspergillus nanangensis.</title>
        <authorList>
            <person name="Lacey H.J."/>
            <person name="Gilchrist C.L.M."/>
            <person name="Crombie A."/>
            <person name="Kalaitzis J.A."/>
            <person name="Vuong D."/>
            <person name="Rutledge P.J."/>
            <person name="Turner P."/>
            <person name="Pitt J.I."/>
            <person name="Lacey E."/>
            <person name="Chooi Y.H."/>
            <person name="Piggott A.M."/>
        </authorList>
    </citation>
    <scope>NUCLEOTIDE SEQUENCE</scope>
    <source>
        <strain evidence="12">MST-FP2251</strain>
    </source>
</reference>
<keyword evidence="13" id="KW-1185">Reference proteome</keyword>
<proteinExistence type="inferred from homology"/>
<name>A0AAD4CFC9_ASPNN</name>
<evidence type="ECO:0000256" key="2">
    <source>
        <dbReference type="ARBA" id="ARBA00012845"/>
    </source>
</evidence>
<dbReference type="Pfam" id="PF00248">
    <property type="entry name" value="Aldo_ket_red"/>
    <property type="match status" value="1"/>
</dbReference>
<comment type="caution">
    <text evidence="12">The sequence shown here is derived from an EMBL/GenBank/DDBJ whole genome shotgun (WGS) entry which is preliminary data.</text>
</comment>
<feature type="domain" description="NADP-dependent oxidoreductase" evidence="11">
    <location>
        <begin position="28"/>
        <end position="276"/>
    </location>
</feature>
<evidence type="ECO:0000256" key="5">
    <source>
        <dbReference type="ARBA" id="ARBA00025065"/>
    </source>
</evidence>
<dbReference type="SUPFAM" id="SSF51430">
    <property type="entry name" value="NAD(P)-linked oxidoreductase"/>
    <property type="match status" value="1"/>
</dbReference>
<dbReference type="FunFam" id="3.20.20.100:FF:000002">
    <property type="entry name" value="2,5-diketo-D-gluconic acid reductase A"/>
    <property type="match status" value="1"/>
</dbReference>
<dbReference type="InterPro" id="IPR036812">
    <property type="entry name" value="NAD(P)_OxRdtase_dom_sf"/>
</dbReference>
<feature type="binding site" evidence="9">
    <location>
        <position position="119"/>
    </location>
    <ligand>
        <name>substrate</name>
    </ligand>
</feature>
<gene>
    <name evidence="12" type="ORF">FE257_012880</name>
</gene>
<dbReference type="InterPro" id="IPR044494">
    <property type="entry name" value="AKR3C2/3"/>
</dbReference>
<evidence type="ECO:0000256" key="3">
    <source>
        <dbReference type="ARBA" id="ARBA00022857"/>
    </source>
</evidence>
<evidence type="ECO:0000256" key="1">
    <source>
        <dbReference type="ARBA" id="ARBA00007905"/>
    </source>
</evidence>
<evidence type="ECO:0000256" key="7">
    <source>
        <dbReference type="ARBA" id="ARBA00049485"/>
    </source>
</evidence>
<dbReference type="PANTHER" id="PTHR43827:SF3">
    <property type="entry name" value="NADP-DEPENDENT OXIDOREDUCTASE DOMAIN-CONTAINING PROTEIN"/>
    <property type="match status" value="1"/>
</dbReference>
<keyword evidence="4" id="KW-0560">Oxidoreductase</keyword>
<dbReference type="InterPro" id="IPR018170">
    <property type="entry name" value="Aldo/ket_reductase_CS"/>
</dbReference>
<sequence length="296" mass="32467">MADHVKEIPSVKLNDGVPIPLLAYGTGTAWYKPGGASGVDRKLVDSIKSAIKLGYYHLDGAEVYGTEPELGLAIQESGVEREKLFVTTKVITSIADIPKAIDASLQKLQLSYVDLYLIHSPFFAKSDSDLQEAWAAMEKVKASGKARSIGVSNFLQSHLEVILQTAKVTPSINQIEYHPYLQHGTLVPFHEQKGIKTASYAPLTPIIRAKGGPLDGLLSELANKYGVSEGDVLLRWSLDRGTVAITTSSKEDRLASYLHALTFALTPTEVEQISEIGQQRHFRAFWQDKFAADDRS</sequence>
<evidence type="ECO:0000256" key="9">
    <source>
        <dbReference type="PIRSR" id="PIRSR000097-2"/>
    </source>
</evidence>
<feature type="active site" description="Proton donor" evidence="8">
    <location>
        <position position="64"/>
    </location>
</feature>
<accession>A0AAD4CFC9</accession>
<dbReference type="InterPro" id="IPR020471">
    <property type="entry name" value="AKR"/>
</dbReference>
<feature type="site" description="Lowers pKa of active site Tyr" evidence="10">
    <location>
        <position position="89"/>
    </location>
</feature>
<dbReference type="GO" id="GO:0016616">
    <property type="term" value="F:oxidoreductase activity, acting on the CH-OH group of donors, NAD or NADP as acceptor"/>
    <property type="evidence" value="ECO:0007669"/>
    <property type="project" value="UniProtKB-ARBA"/>
</dbReference>
<dbReference type="PIRSF" id="PIRSF000097">
    <property type="entry name" value="AKR"/>
    <property type="match status" value="1"/>
</dbReference>
<evidence type="ECO:0000313" key="12">
    <source>
        <dbReference type="EMBL" id="KAF9885444.1"/>
    </source>
</evidence>
<evidence type="ECO:0000256" key="8">
    <source>
        <dbReference type="PIRSR" id="PIRSR000097-1"/>
    </source>
</evidence>
<comment type="catalytic activity">
    <reaction evidence="6">
        <text>xylitol + NADP(+) = D-xylose + NADPH + H(+)</text>
        <dbReference type="Rhea" id="RHEA:27445"/>
        <dbReference type="ChEBI" id="CHEBI:15378"/>
        <dbReference type="ChEBI" id="CHEBI:17151"/>
        <dbReference type="ChEBI" id="CHEBI:53455"/>
        <dbReference type="ChEBI" id="CHEBI:57783"/>
        <dbReference type="ChEBI" id="CHEBI:58349"/>
        <dbReference type="EC" id="1.1.1.307"/>
    </reaction>
</comment>
<dbReference type="InterPro" id="IPR023210">
    <property type="entry name" value="NADP_OxRdtase_dom"/>
</dbReference>
<evidence type="ECO:0000256" key="10">
    <source>
        <dbReference type="PIRSR" id="PIRSR000097-3"/>
    </source>
</evidence>
<comment type="catalytic activity">
    <reaction evidence="7">
        <text>xylitol + NAD(+) = D-xylose + NADH + H(+)</text>
        <dbReference type="Rhea" id="RHEA:27441"/>
        <dbReference type="ChEBI" id="CHEBI:15378"/>
        <dbReference type="ChEBI" id="CHEBI:17151"/>
        <dbReference type="ChEBI" id="CHEBI:53455"/>
        <dbReference type="ChEBI" id="CHEBI:57540"/>
        <dbReference type="ChEBI" id="CHEBI:57945"/>
        <dbReference type="EC" id="1.1.1.307"/>
    </reaction>
</comment>
<evidence type="ECO:0000256" key="6">
    <source>
        <dbReference type="ARBA" id="ARBA00047534"/>
    </source>
</evidence>
<evidence type="ECO:0000256" key="4">
    <source>
        <dbReference type="ARBA" id="ARBA00023002"/>
    </source>
</evidence>
<dbReference type="GO" id="GO:0016652">
    <property type="term" value="F:oxidoreductase activity, acting on NAD(P)H as acceptor"/>
    <property type="evidence" value="ECO:0007669"/>
    <property type="project" value="InterPro"/>
</dbReference>
<dbReference type="AlphaFoldDB" id="A0AAD4CFC9"/>
<dbReference type="Gene3D" id="3.20.20.100">
    <property type="entry name" value="NADP-dependent oxidoreductase domain"/>
    <property type="match status" value="1"/>
</dbReference>
<dbReference type="PRINTS" id="PR00069">
    <property type="entry name" value="ALDKETRDTASE"/>
</dbReference>